<comment type="caution">
    <text evidence="8">The sequence shown here is derived from an EMBL/GenBank/DDBJ whole genome shotgun (WGS) entry which is preliminary data.</text>
</comment>
<evidence type="ECO:0000256" key="4">
    <source>
        <dbReference type="PROSITE-ProRule" id="PRU01343"/>
    </source>
</evidence>
<evidence type="ECO:0000313" key="8">
    <source>
        <dbReference type="EMBL" id="KAF9500198.1"/>
    </source>
</evidence>
<keyword evidence="9" id="KW-1185">Reference proteome</keyword>
<keyword evidence="2 4" id="KW-0863">Zinc-finger</keyword>
<reference evidence="8" key="1">
    <citation type="submission" date="2020-11" db="EMBL/GenBank/DDBJ databases">
        <authorList>
            <consortium name="DOE Joint Genome Institute"/>
            <person name="Ahrendt S."/>
            <person name="Riley R."/>
            <person name="Andreopoulos W."/>
            <person name="Labutti K."/>
            <person name="Pangilinan J."/>
            <person name="Ruiz-Duenas F.J."/>
            <person name="Barrasa J.M."/>
            <person name="Sanchez-Garcia M."/>
            <person name="Camarero S."/>
            <person name="Miyauchi S."/>
            <person name="Serrano A."/>
            <person name="Linde D."/>
            <person name="Babiker R."/>
            <person name="Drula E."/>
            <person name="Ayuso-Fernandez I."/>
            <person name="Pacheco R."/>
            <person name="Padilla G."/>
            <person name="Ferreira P."/>
            <person name="Barriuso J."/>
            <person name="Kellner H."/>
            <person name="Castanera R."/>
            <person name="Alfaro M."/>
            <person name="Ramirez L."/>
            <person name="Pisabarro A.G."/>
            <person name="Kuo A."/>
            <person name="Tritt A."/>
            <person name="Lipzen A."/>
            <person name="He G."/>
            <person name="Yan M."/>
            <person name="Ng V."/>
            <person name="Cullen D."/>
            <person name="Martin F."/>
            <person name="Rosso M.-N."/>
            <person name="Henrissat B."/>
            <person name="Hibbett D."/>
            <person name="Martinez A.T."/>
            <person name="Grigoriev I.V."/>
        </authorList>
    </citation>
    <scope>NUCLEOTIDE SEQUENCE</scope>
    <source>
        <strain evidence="8">ATCC 90797</strain>
    </source>
</reference>
<dbReference type="EMBL" id="MU154528">
    <property type="protein sequence ID" value="KAF9500198.1"/>
    <property type="molecule type" value="Genomic_DNA"/>
</dbReference>
<feature type="compositionally biased region" description="Polar residues" evidence="6">
    <location>
        <begin position="71"/>
        <end position="88"/>
    </location>
</feature>
<keyword evidence="3" id="KW-0862">Zinc</keyword>
<feature type="domain" description="GRF-type" evidence="7">
    <location>
        <begin position="16"/>
        <end position="59"/>
    </location>
</feature>
<feature type="compositionally biased region" description="Low complexity" evidence="6">
    <location>
        <begin position="89"/>
        <end position="98"/>
    </location>
</feature>
<evidence type="ECO:0000256" key="1">
    <source>
        <dbReference type="ARBA" id="ARBA00022723"/>
    </source>
</evidence>
<name>A0A9P6DJA2_PLEER</name>
<keyword evidence="1" id="KW-0479">Metal-binding</keyword>
<dbReference type="Pfam" id="PF06839">
    <property type="entry name" value="Zn_ribbon_GRF"/>
    <property type="match status" value="1"/>
</dbReference>
<feature type="region of interest" description="Disordered" evidence="6">
    <location>
        <begin position="124"/>
        <end position="169"/>
    </location>
</feature>
<feature type="region of interest" description="Disordered" evidence="6">
    <location>
        <begin position="71"/>
        <end position="103"/>
    </location>
</feature>
<dbReference type="InterPro" id="IPR010666">
    <property type="entry name" value="Znf_GRF"/>
</dbReference>
<gene>
    <name evidence="8" type="ORF">BDN71DRAFT_1440779</name>
</gene>
<dbReference type="PROSITE" id="PS51999">
    <property type="entry name" value="ZF_GRF"/>
    <property type="match status" value="1"/>
</dbReference>
<dbReference type="OrthoDB" id="2952590at2759"/>
<proteinExistence type="predicted"/>
<feature type="coiled-coil region" evidence="5">
    <location>
        <begin position="287"/>
        <end position="321"/>
    </location>
</feature>
<sequence length="324" mass="35467">MAFRDMWRLPDGSVHCLHRQPAVRLISKTEASMGRVFYKCSKPRGDVRNCGGFVWEEDVQFLQLWTEESTTGAHPLDDSTSPGSTVTLPSQPSTPQTPNRLPRTAEVQRDIQVAEGATSKAKPTIIDLLLTPPPSNLKGKGKGKRKFEESEDALGEGSPTPTKRTRDDRDNDLEQVESALIPLALNVPLAPREGGEVMMRPSAPEDHRIGIQEGAGSNNTGVPIADAEDNPFFVPPTRAVSLLPQEQFEFLDEKSNEISAASQALTVQLSSLTGKLKREVALVRGISAAKDKQIAELEQENERLSLKVQCLTSELTLLKAQLLD</sequence>
<evidence type="ECO:0000256" key="5">
    <source>
        <dbReference type="SAM" id="Coils"/>
    </source>
</evidence>
<evidence type="ECO:0000259" key="7">
    <source>
        <dbReference type="PROSITE" id="PS51999"/>
    </source>
</evidence>
<evidence type="ECO:0000256" key="2">
    <source>
        <dbReference type="ARBA" id="ARBA00022771"/>
    </source>
</evidence>
<dbReference type="GO" id="GO:0008270">
    <property type="term" value="F:zinc ion binding"/>
    <property type="evidence" value="ECO:0007669"/>
    <property type="project" value="UniProtKB-KW"/>
</dbReference>
<evidence type="ECO:0000256" key="3">
    <source>
        <dbReference type="ARBA" id="ARBA00022833"/>
    </source>
</evidence>
<keyword evidence="5" id="KW-0175">Coiled coil</keyword>
<organism evidence="8 9">
    <name type="scientific">Pleurotus eryngii</name>
    <name type="common">Boletus of the steppes</name>
    <dbReference type="NCBI Taxonomy" id="5323"/>
    <lineage>
        <taxon>Eukaryota</taxon>
        <taxon>Fungi</taxon>
        <taxon>Dikarya</taxon>
        <taxon>Basidiomycota</taxon>
        <taxon>Agaricomycotina</taxon>
        <taxon>Agaricomycetes</taxon>
        <taxon>Agaricomycetidae</taxon>
        <taxon>Agaricales</taxon>
        <taxon>Pleurotineae</taxon>
        <taxon>Pleurotaceae</taxon>
        <taxon>Pleurotus</taxon>
    </lineage>
</organism>
<dbReference type="AlphaFoldDB" id="A0A9P6DJA2"/>
<evidence type="ECO:0000313" key="9">
    <source>
        <dbReference type="Proteomes" id="UP000807025"/>
    </source>
</evidence>
<accession>A0A9P6DJA2</accession>
<protein>
    <recommendedName>
        <fullName evidence="7">GRF-type domain-containing protein</fullName>
    </recommendedName>
</protein>
<evidence type="ECO:0000256" key="6">
    <source>
        <dbReference type="SAM" id="MobiDB-lite"/>
    </source>
</evidence>
<dbReference type="Proteomes" id="UP000807025">
    <property type="component" value="Unassembled WGS sequence"/>
</dbReference>